<comment type="caution">
    <text evidence="10">The sequence shown here is derived from an EMBL/GenBank/DDBJ whole genome shotgun (WGS) entry which is preliminary data.</text>
</comment>
<protein>
    <submittedName>
        <fullName evidence="10">Transporter, putative</fullName>
    </submittedName>
</protein>
<keyword evidence="5 8" id="KW-1133">Transmembrane helix</keyword>
<feature type="transmembrane region" description="Helical" evidence="8">
    <location>
        <begin position="388"/>
        <end position="409"/>
    </location>
</feature>
<keyword evidence="4 8" id="KW-0812">Transmembrane</keyword>
<dbReference type="AlphaFoldDB" id="A3ZLW8"/>
<feature type="transmembrane region" description="Helical" evidence="8">
    <location>
        <begin position="270"/>
        <end position="291"/>
    </location>
</feature>
<dbReference type="HOGENOM" id="CLU_034180_11_2_0"/>
<name>A3ZLW8_9BACT</name>
<evidence type="ECO:0000256" key="2">
    <source>
        <dbReference type="ARBA" id="ARBA00022448"/>
    </source>
</evidence>
<dbReference type="PROSITE" id="PS50850">
    <property type="entry name" value="MFS"/>
    <property type="match status" value="1"/>
</dbReference>
<keyword evidence="6 8" id="KW-0472">Membrane</keyword>
<evidence type="ECO:0000256" key="1">
    <source>
        <dbReference type="ARBA" id="ARBA00004651"/>
    </source>
</evidence>
<dbReference type="eggNOG" id="COG2814">
    <property type="taxonomic scope" value="Bacteria"/>
</dbReference>
<evidence type="ECO:0000256" key="8">
    <source>
        <dbReference type="SAM" id="Phobius"/>
    </source>
</evidence>
<feature type="transmembrane region" description="Helical" evidence="8">
    <location>
        <begin position="359"/>
        <end position="382"/>
    </location>
</feature>
<evidence type="ECO:0000256" key="5">
    <source>
        <dbReference type="ARBA" id="ARBA00022989"/>
    </source>
</evidence>
<feature type="transmembrane region" description="Helical" evidence="8">
    <location>
        <begin position="225"/>
        <end position="250"/>
    </location>
</feature>
<dbReference type="PANTHER" id="PTHR23513">
    <property type="entry name" value="INTEGRAL MEMBRANE EFFLUX PROTEIN-RELATED"/>
    <property type="match status" value="1"/>
</dbReference>
<dbReference type="GO" id="GO:0005886">
    <property type="term" value="C:plasma membrane"/>
    <property type="evidence" value="ECO:0007669"/>
    <property type="project" value="UniProtKB-SubCell"/>
</dbReference>
<evidence type="ECO:0000256" key="7">
    <source>
        <dbReference type="SAM" id="MobiDB-lite"/>
    </source>
</evidence>
<dbReference type="GO" id="GO:0022857">
    <property type="term" value="F:transmembrane transporter activity"/>
    <property type="evidence" value="ECO:0007669"/>
    <property type="project" value="InterPro"/>
</dbReference>
<dbReference type="Gene3D" id="1.20.1250.20">
    <property type="entry name" value="MFS general substrate transporter like domains"/>
    <property type="match status" value="1"/>
</dbReference>
<feature type="domain" description="Major facilitator superfamily (MFS) profile" evidence="9">
    <location>
        <begin position="25"/>
        <end position="413"/>
    </location>
</feature>
<evidence type="ECO:0000313" key="10">
    <source>
        <dbReference type="EMBL" id="EAQ82751.1"/>
    </source>
</evidence>
<evidence type="ECO:0000259" key="9">
    <source>
        <dbReference type="PROSITE" id="PS50850"/>
    </source>
</evidence>
<feature type="transmembrane region" description="Helical" evidence="8">
    <location>
        <begin position="117"/>
        <end position="135"/>
    </location>
</feature>
<dbReference type="RefSeq" id="WP_002655621.1">
    <property type="nucleotide sequence ID" value="NZ_CH672377.1"/>
</dbReference>
<evidence type="ECO:0000313" key="11">
    <source>
        <dbReference type="Proteomes" id="UP000004358"/>
    </source>
</evidence>
<dbReference type="InterPro" id="IPR036259">
    <property type="entry name" value="MFS_trans_sf"/>
</dbReference>
<sequence>MPSDDDSQSPPPEPSKVGSALHNRNFRLFASGQAISQTGTWMQYTAMAWLTYELGHSTFVLGLVAFAGQIPTFFLAPVAGVLSDRFNRRSALLALQYLALLQAAMLSALVWTRQINQWEIIAFSLVLGIINAFEVPLRHAFLVDMIDDRKELPSAIAINSSVVNGSRLIGPFVGGLLLATLGEAFCFLVNAFTYVPVIIGLFMMRNLASPAPTANIEMRDGIRDGFRYVCGFPPIYALLLFMCLVSVMGMQGSVVLPAVVEDLVHAGPDLYGAMTGATGVGAILAGVYLAYRSSIAGLGSRIVLAGVVYGGGMLLFTWATAAWGMLAILAVTGFSLMLIKAGGNIVLQTIVDEEMRGRVMSFYTMAVLGTAPAGSLIAGTIAQYYGPMASITVSGICCLVGSVAFAWMLPNLQKLAAPKLEQNGMMPPLGDPLESLTEQPLPQREKQ</sequence>
<evidence type="ECO:0000256" key="4">
    <source>
        <dbReference type="ARBA" id="ARBA00022692"/>
    </source>
</evidence>
<keyword evidence="3" id="KW-1003">Cell membrane</keyword>
<dbReference type="EMBL" id="AANZ01000001">
    <property type="protein sequence ID" value="EAQ82751.1"/>
    <property type="molecule type" value="Genomic_DNA"/>
</dbReference>
<feature type="region of interest" description="Disordered" evidence="7">
    <location>
        <begin position="427"/>
        <end position="447"/>
    </location>
</feature>
<reference evidence="10 11" key="1">
    <citation type="submission" date="2006-02" db="EMBL/GenBank/DDBJ databases">
        <authorList>
            <person name="Amann R."/>
            <person name="Ferriera S."/>
            <person name="Johnson J."/>
            <person name="Kravitz S."/>
            <person name="Halpern A."/>
            <person name="Remington K."/>
            <person name="Beeson K."/>
            <person name="Tran B."/>
            <person name="Rogers Y.-H."/>
            <person name="Friedman R."/>
            <person name="Venter J.C."/>
        </authorList>
    </citation>
    <scope>NUCLEOTIDE SEQUENCE [LARGE SCALE GENOMIC DNA]</scope>
    <source>
        <strain evidence="10 11">DSM 3645</strain>
    </source>
</reference>
<dbReference type="Pfam" id="PF05977">
    <property type="entry name" value="MFS_3"/>
    <property type="match status" value="1"/>
</dbReference>
<dbReference type="PANTHER" id="PTHR23513:SF11">
    <property type="entry name" value="STAPHYLOFERRIN A TRANSPORTER"/>
    <property type="match status" value="1"/>
</dbReference>
<gene>
    <name evidence="10" type="ORF">DSM3645_10137</name>
</gene>
<feature type="transmembrane region" description="Helical" evidence="8">
    <location>
        <begin position="298"/>
        <end position="319"/>
    </location>
</feature>
<accession>A3ZLW8</accession>
<feature type="transmembrane region" description="Helical" evidence="8">
    <location>
        <begin position="184"/>
        <end position="204"/>
    </location>
</feature>
<dbReference type="InterPro" id="IPR020846">
    <property type="entry name" value="MFS_dom"/>
</dbReference>
<proteinExistence type="predicted"/>
<dbReference type="STRING" id="314230.DSM3645_10137"/>
<evidence type="ECO:0000256" key="6">
    <source>
        <dbReference type="ARBA" id="ARBA00023136"/>
    </source>
</evidence>
<evidence type="ECO:0000256" key="3">
    <source>
        <dbReference type="ARBA" id="ARBA00022475"/>
    </source>
</evidence>
<dbReference type="OrthoDB" id="9775268at2"/>
<dbReference type="InterPro" id="IPR010290">
    <property type="entry name" value="TM_effector"/>
</dbReference>
<feature type="transmembrane region" description="Helical" evidence="8">
    <location>
        <begin position="91"/>
        <end position="111"/>
    </location>
</feature>
<dbReference type="SUPFAM" id="SSF103473">
    <property type="entry name" value="MFS general substrate transporter"/>
    <property type="match status" value="1"/>
</dbReference>
<dbReference type="Proteomes" id="UP000004358">
    <property type="component" value="Unassembled WGS sequence"/>
</dbReference>
<dbReference type="CDD" id="cd06173">
    <property type="entry name" value="MFS_MefA_like"/>
    <property type="match status" value="1"/>
</dbReference>
<feature type="transmembrane region" description="Helical" evidence="8">
    <location>
        <begin position="325"/>
        <end position="347"/>
    </location>
</feature>
<feature type="transmembrane region" description="Helical" evidence="8">
    <location>
        <begin position="156"/>
        <end position="178"/>
    </location>
</feature>
<comment type="subcellular location">
    <subcellularLocation>
        <location evidence="1">Cell membrane</location>
        <topology evidence="1">Multi-pass membrane protein</topology>
    </subcellularLocation>
</comment>
<keyword evidence="2" id="KW-0813">Transport</keyword>
<feature type="transmembrane region" description="Helical" evidence="8">
    <location>
        <begin position="59"/>
        <end position="79"/>
    </location>
</feature>
<organism evidence="10 11">
    <name type="scientific">Blastopirellula marina DSM 3645</name>
    <dbReference type="NCBI Taxonomy" id="314230"/>
    <lineage>
        <taxon>Bacteria</taxon>
        <taxon>Pseudomonadati</taxon>
        <taxon>Planctomycetota</taxon>
        <taxon>Planctomycetia</taxon>
        <taxon>Pirellulales</taxon>
        <taxon>Pirellulaceae</taxon>
        <taxon>Blastopirellula</taxon>
    </lineage>
</organism>